<evidence type="ECO:0000313" key="2">
    <source>
        <dbReference type="EMBL" id="THB60316.1"/>
    </source>
</evidence>
<name>A0A4S3B4J1_9ENTE</name>
<dbReference type="InterPro" id="IPR016181">
    <property type="entry name" value="Acyl_CoA_acyltransferase"/>
</dbReference>
<proteinExistence type="predicted"/>
<dbReference type="AlphaFoldDB" id="A0A4S3B4J1"/>
<keyword evidence="3" id="KW-1185">Reference proteome</keyword>
<dbReference type="GO" id="GO:0016747">
    <property type="term" value="F:acyltransferase activity, transferring groups other than amino-acyl groups"/>
    <property type="evidence" value="ECO:0007669"/>
    <property type="project" value="InterPro"/>
</dbReference>
<dbReference type="Gene3D" id="3.40.630.30">
    <property type="match status" value="1"/>
</dbReference>
<feature type="domain" description="N-acetyltransferase" evidence="1">
    <location>
        <begin position="1"/>
        <end position="150"/>
    </location>
</feature>
<dbReference type="InterPro" id="IPR000182">
    <property type="entry name" value="GNAT_dom"/>
</dbReference>
<gene>
    <name evidence="2" type="ORF">ESZ54_11075</name>
</gene>
<dbReference type="PROSITE" id="PS51186">
    <property type="entry name" value="GNAT"/>
    <property type="match status" value="1"/>
</dbReference>
<evidence type="ECO:0000259" key="1">
    <source>
        <dbReference type="PROSITE" id="PS51186"/>
    </source>
</evidence>
<reference evidence="2 3" key="1">
    <citation type="submission" date="2019-01" db="EMBL/GenBank/DDBJ databases">
        <title>Vagococcus silagei sp. nov. isolated from brewer's grain.</title>
        <authorList>
            <person name="Guu J.-R."/>
        </authorList>
    </citation>
    <scope>NUCLEOTIDE SEQUENCE [LARGE SCALE GENOMIC DNA]</scope>
    <source>
        <strain evidence="2 3">2B-2</strain>
    </source>
</reference>
<organism evidence="2 3">
    <name type="scientific">Vagococcus silagei</name>
    <dbReference type="NCBI Taxonomy" id="2508885"/>
    <lineage>
        <taxon>Bacteria</taxon>
        <taxon>Bacillati</taxon>
        <taxon>Bacillota</taxon>
        <taxon>Bacilli</taxon>
        <taxon>Lactobacillales</taxon>
        <taxon>Enterococcaceae</taxon>
        <taxon>Vagococcus</taxon>
    </lineage>
</organism>
<dbReference type="Proteomes" id="UP000310506">
    <property type="component" value="Unassembled WGS sequence"/>
</dbReference>
<dbReference type="Pfam" id="PF13508">
    <property type="entry name" value="Acetyltransf_7"/>
    <property type="match status" value="1"/>
</dbReference>
<accession>A0A4S3B4J1</accession>
<protein>
    <submittedName>
        <fullName evidence="2">GNAT family N-acetyltransferase</fullName>
    </submittedName>
</protein>
<dbReference type="CDD" id="cd04301">
    <property type="entry name" value="NAT_SF"/>
    <property type="match status" value="1"/>
</dbReference>
<sequence length="150" mass="17438">MNLVNCKMNDQNQLTSILTKSFNYDTALYFGDNVQDGPPGYNDGLLAKKILSNPSFTSFFIFDNQNLIGFISYCLEVRELHYFCLLPEFIGQGYGTNIWQMIEEKHGKEGWRVETPSYSIGNHYFYRKLGFEKIGEHYYSETAVSFVFEK</sequence>
<comment type="caution">
    <text evidence="2">The sequence shown here is derived from an EMBL/GenBank/DDBJ whole genome shotgun (WGS) entry which is preliminary data.</text>
</comment>
<keyword evidence="2" id="KW-0808">Transferase</keyword>
<dbReference type="RefSeq" id="WP_136137722.1">
    <property type="nucleotide sequence ID" value="NZ_SDGV01000027.1"/>
</dbReference>
<dbReference type="OrthoDB" id="9786032at2"/>
<dbReference type="SUPFAM" id="SSF55729">
    <property type="entry name" value="Acyl-CoA N-acyltransferases (Nat)"/>
    <property type="match status" value="1"/>
</dbReference>
<dbReference type="EMBL" id="SDGV01000027">
    <property type="protein sequence ID" value="THB60316.1"/>
    <property type="molecule type" value="Genomic_DNA"/>
</dbReference>
<evidence type="ECO:0000313" key="3">
    <source>
        <dbReference type="Proteomes" id="UP000310506"/>
    </source>
</evidence>